<sequence length="273" mass="31293">CRRNTLQITRSRLMSCLTTQTPCGLGRYAELLRSDFRPQPYKHHASDSASSSYPVGHIRTPINVVSATCTLNIFLQTRARFELHCSWHRLCADGRTAFGWALVVESVWYAWHRSLTPPCYRGHYSSPRRRHSTAKESDSELSRAPVRHPRVTCLLVFRHCCPPNRGLRCFEMPQTGVATCVCGRRERKRCWRRRFGLEAGKADDGDALHLRGCRAFEDGFGHVPREGRDHAQELAVGACFWKRLQGVVEGFGWAPHKFEGKQGYDDFERYIPT</sequence>
<accession>A0ABQ0L1K6</accession>
<proteinExistence type="predicted"/>
<feature type="non-terminal residue" evidence="2">
    <location>
        <position position="1"/>
    </location>
</feature>
<name>A0ABQ0L1K6_MYCCL</name>
<protein>
    <submittedName>
        <fullName evidence="2">Uncharacterized protein</fullName>
    </submittedName>
</protein>
<evidence type="ECO:0000313" key="2">
    <source>
        <dbReference type="EMBL" id="GAT45025.1"/>
    </source>
</evidence>
<reference evidence="2" key="1">
    <citation type="submission" date="2014-09" db="EMBL/GenBank/DDBJ databases">
        <title>Genome sequence of the luminous mushroom Mycena chlorophos for searching fungal bioluminescence genes.</title>
        <authorList>
            <person name="Tanaka Y."/>
            <person name="Kasuga D."/>
            <person name="Oba Y."/>
            <person name="Hase S."/>
            <person name="Sato K."/>
            <person name="Oba Y."/>
            <person name="Sakakibara Y."/>
        </authorList>
    </citation>
    <scope>NUCLEOTIDE SEQUENCE</scope>
</reference>
<evidence type="ECO:0000256" key="1">
    <source>
        <dbReference type="SAM" id="MobiDB-lite"/>
    </source>
</evidence>
<evidence type="ECO:0000313" key="3">
    <source>
        <dbReference type="Proteomes" id="UP000815677"/>
    </source>
</evidence>
<feature type="region of interest" description="Disordered" evidence="1">
    <location>
        <begin position="123"/>
        <end position="143"/>
    </location>
</feature>
<dbReference type="Proteomes" id="UP000815677">
    <property type="component" value="Unassembled WGS sequence"/>
</dbReference>
<keyword evidence="3" id="KW-1185">Reference proteome</keyword>
<dbReference type="EMBL" id="DF840571">
    <property type="protein sequence ID" value="GAT45025.1"/>
    <property type="molecule type" value="Genomic_DNA"/>
</dbReference>
<gene>
    <name evidence="2" type="ORF">MCHLO_02622</name>
</gene>
<organism evidence="2 3">
    <name type="scientific">Mycena chlorophos</name>
    <name type="common">Agaric fungus</name>
    <name type="synonym">Agaricus chlorophos</name>
    <dbReference type="NCBI Taxonomy" id="658473"/>
    <lineage>
        <taxon>Eukaryota</taxon>
        <taxon>Fungi</taxon>
        <taxon>Dikarya</taxon>
        <taxon>Basidiomycota</taxon>
        <taxon>Agaricomycotina</taxon>
        <taxon>Agaricomycetes</taxon>
        <taxon>Agaricomycetidae</taxon>
        <taxon>Agaricales</taxon>
        <taxon>Marasmiineae</taxon>
        <taxon>Mycenaceae</taxon>
        <taxon>Mycena</taxon>
    </lineage>
</organism>